<keyword evidence="4" id="KW-0964">Secreted</keyword>
<organism evidence="16 17">
    <name type="scientific">Pseudomonas azotoformans</name>
    <dbReference type="NCBI Taxonomy" id="47878"/>
    <lineage>
        <taxon>Bacteria</taxon>
        <taxon>Pseudomonadati</taxon>
        <taxon>Pseudomonadota</taxon>
        <taxon>Gammaproteobacteria</taxon>
        <taxon>Pseudomonadales</taxon>
        <taxon>Pseudomonadaceae</taxon>
        <taxon>Pseudomonas</taxon>
    </lineage>
</organism>
<dbReference type="InterPro" id="IPR016294">
    <property type="entry name" value="Pept_M10B"/>
</dbReference>
<protein>
    <recommendedName>
        <fullName evidence="15">Peptidase metallopeptidase domain-containing protein</fullName>
    </recommendedName>
</protein>
<dbReference type="PROSITE" id="PS00330">
    <property type="entry name" value="HEMOLYSIN_CALCIUM"/>
    <property type="match status" value="1"/>
</dbReference>
<evidence type="ECO:0000313" key="16">
    <source>
        <dbReference type="EMBL" id="ONH40057.1"/>
    </source>
</evidence>
<comment type="subcellular location">
    <subcellularLocation>
        <location evidence="2">Secreted</location>
    </subcellularLocation>
</comment>
<evidence type="ECO:0000256" key="14">
    <source>
        <dbReference type="SAM" id="MobiDB-lite"/>
    </source>
</evidence>
<dbReference type="PRINTS" id="PR00313">
    <property type="entry name" value="CABNDNGRPT"/>
</dbReference>
<gene>
    <name evidence="16" type="ORF">BLL37_30625</name>
</gene>
<dbReference type="SUPFAM" id="SSF55486">
    <property type="entry name" value="Metalloproteases ('zincins'), catalytic domain"/>
    <property type="match status" value="1"/>
</dbReference>
<dbReference type="InterPro" id="IPR006026">
    <property type="entry name" value="Peptidase_Metallo"/>
</dbReference>
<feature type="domain" description="Peptidase metallopeptidase" evidence="15">
    <location>
        <begin position="54"/>
        <end position="235"/>
    </location>
</feature>
<dbReference type="CDD" id="cd04277">
    <property type="entry name" value="ZnMc_serralysin_like"/>
    <property type="match status" value="1"/>
</dbReference>
<keyword evidence="6 13" id="KW-0479">Metal-binding</keyword>
<evidence type="ECO:0000259" key="15">
    <source>
        <dbReference type="SMART" id="SM00235"/>
    </source>
</evidence>
<sequence>MAITQSAPAPTPPSTAFEQMQAFGRRHERVPGQDVNGKPSLTHDQAGEQINLKGRERWPDRDGDGKATFSYSFAKRPGATFNQLKLIGFSEFNPEQKAQMRLSLQSWSDVANVKFTEKENDGTGDGHLRFGNFQEIEGVKAPDGKAVTQYDPEGHEQQAWFRVGGYDANRAPKVNSRGRNTFTHEAGHQIGLFHPGKYNGSRAGYEKAAEYGQDTQGHSVMSYWEETHTGQDFSKKGKQYYASAPQMDDIVAAQQLYGPNTQTRKGDTVYGFGSNTGRDYYTVKSASDPLVASIWDGGGHDTLNLSGYRDDQKINLNAGSYSDVGGMKGNLSIAPGVVIEDAVGGVGNDWMLGNSAANSLKGGPGDDVIDGGAGQDELWGGSGKDVFLFSDASHSTPDAPDRIMDFRSGEDKIDVSSVRFASGQPELKHVEVFTGRPGEAILTYDAKTRFSTLKIDTTGNAKPDFKVLVKGQVTRSDIVA</sequence>
<keyword evidence="10" id="KW-0106">Calcium</keyword>
<dbReference type="GO" id="GO:0004222">
    <property type="term" value="F:metalloendopeptidase activity"/>
    <property type="evidence" value="ECO:0007669"/>
    <property type="project" value="InterPro"/>
</dbReference>
<dbReference type="Pfam" id="PF00353">
    <property type="entry name" value="HemolysinCabind"/>
    <property type="match status" value="1"/>
</dbReference>
<dbReference type="GO" id="GO:0005509">
    <property type="term" value="F:calcium ion binding"/>
    <property type="evidence" value="ECO:0007669"/>
    <property type="project" value="InterPro"/>
</dbReference>
<evidence type="ECO:0000256" key="1">
    <source>
        <dbReference type="ARBA" id="ARBA00001913"/>
    </source>
</evidence>
<dbReference type="RefSeq" id="WP_071496048.1">
    <property type="nucleotide sequence ID" value="NZ_LT629702.1"/>
</dbReference>
<evidence type="ECO:0000256" key="10">
    <source>
        <dbReference type="ARBA" id="ARBA00022837"/>
    </source>
</evidence>
<evidence type="ECO:0000256" key="12">
    <source>
        <dbReference type="PIRSR" id="PIRSR001205-1"/>
    </source>
</evidence>
<evidence type="ECO:0000256" key="9">
    <source>
        <dbReference type="ARBA" id="ARBA00022833"/>
    </source>
</evidence>
<dbReference type="AlphaFoldDB" id="A0A1V2J3R2"/>
<dbReference type="InterPro" id="IPR011049">
    <property type="entry name" value="Serralysin-like_metalloprot_C"/>
</dbReference>
<dbReference type="InterPro" id="IPR013858">
    <property type="entry name" value="Peptidase_M10B_C"/>
</dbReference>
<dbReference type="GO" id="GO:0008270">
    <property type="term" value="F:zinc ion binding"/>
    <property type="evidence" value="ECO:0007669"/>
    <property type="project" value="InterPro"/>
</dbReference>
<dbReference type="NCBIfam" id="NF035945">
    <property type="entry name" value="Zn_serralysin"/>
    <property type="match status" value="1"/>
</dbReference>
<keyword evidence="5" id="KW-0645">Protease</keyword>
<keyword evidence="17" id="KW-1185">Reference proteome</keyword>
<dbReference type="InterPro" id="IPR024079">
    <property type="entry name" value="MetalloPept_cat_dom_sf"/>
</dbReference>
<comment type="cofactor">
    <cofactor evidence="13">
        <name>Zn(2+)</name>
        <dbReference type="ChEBI" id="CHEBI:29105"/>
    </cofactor>
    <text evidence="13">Binds 1 zinc ion per subunit.</text>
</comment>
<evidence type="ECO:0000256" key="6">
    <source>
        <dbReference type="ARBA" id="ARBA00022723"/>
    </source>
</evidence>
<dbReference type="InterPro" id="IPR034033">
    <property type="entry name" value="Serralysin-like"/>
</dbReference>
<feature type="region of interest" description="Disordered" evidence="14">
    <location>
        <begin position="22"/>
        <end position="63"/>
    </location>
</feature>
<evidence type="ECO:0000256" key="13">
    <source>
        <dbReference type="PIRSR" id="PIRSR001205-2"/>
    </source>
</evidence>
<feature type="binding site" evidence="13">
    <location>
        <position position="194"/>
    </location>
    <ligand>
        <name>Zn(2+)</name>
        <dbReference type="ChEBI" id="CHEBI:29105"/>
        <note>catalytic</note>
    </ligand>
</feature>
<proteinExistence type="inferred from homology"/>
<dbReference type="GeneID" id="57373431"/>
<evidence type="ECO:0000256" key="11">
    <source>
        <dbReference type="ARBA" id="ARBA00023049"/>
    </source>
</evidence>
<dbReference type="EMBL" id="MNPV01000012">
    <property type="protein sequence ID" value="ONH40057.1"/>
    <property type="molecule type" value="Genomic_DNA"/>
</dbReference>
<evidence type="ECO:0000256" key="4">
    <source>
        <dbReference type="ARBA" id="ARBA00022525"/>
    </source>
</evidence>
<dbReference type="InterPro" id="IPR001343">
    <property type="entry name" value="Hemolysn_Ca-bd"/>
</dbReference>
<dbReference type="GO" id="GO:0005615">
    <property type="term" value="C:extracellular space"/>
    <property type="evidence" value="ECO:0007669"/>
    <property type="project" value="InterPro"/>
</dbReference>
<dbReference type="InterPro" id="IPR018511">
    <property type="entry name" value="Hemolysin-typ_Ca-bd_CS"/>
</dbReference>
<keyword evidence="11" id="KW-0482">Metalloprotease</keyword>
<feature type="active site" evidence="12">
    <location>
        <position position="185"/>
    </location>
</feature>
<evidence type="ECO:0000313" key="17">
    <source>
        <dbReference type="Proteomes" id="UP000188559"/>
    </source>
</evidence>
<dbReference type="OrthoDB" id="223957at2"/>
<evidence type="ECO:0000256" key="3">
    <source>
        <dbReference type="ARBA" id="ARBA00009490"/>
    </source>
</evidence>
<comment type="cofactor">
    <cofactor evidence="1">
        <name>Ca(2+)</name>
        <dbReference type="ChEBI" id="CHEBI:29108"/>
    </cofactor>
</comment>
<evidence type="ECO:0000256" key="7">
    <source>
        <dbReference type="ARBA" id="ARBA00022737"/>
    </source>
</evidence>
<feature type="binding site" evidence="13">
    <location>
        <position position="188"/>
    </location>
    <ligand>
        <name>Zn(2+)</name>
        <dbReference type="ChEBI" id="CHEBI:29105"/>
        <note>catalytic</note>
    </ligand>
</feature>
<feature type="binding site" evidence="13">
    <location>
        <position position="184"/>
    </location>
    <ligand>
        <name>Zn(2+)</name>
        <dbReference type="ChEBI" id="CHEBI:29105"/>
        <note>catalytic</note>
    </ligand>
</feature>
<accession>A0A1V2J3R2</accession>
<comment type="similarity">
    <text evidence="3">Belongs to the peptidase M10B family.</text>
</comment>
<dbReference type="PIRSF" id="PIRSF001205">
    <property type="entry name" value="Peptidase_M10B"/>
    <property type="match status" value="1"/>
</dbReference>
<reference evidence="16 17" key="1">
    <citation type="submission" date="2016-10" db="EMBL/GenBank/DDBJ databases">
        <title>Pseudomonas lactis sp. nov. and Pseudomonas paralactis sp. nov., isolated from bovine raw milk.</title>
        <authorList>
            <person name="Von Neubeck M."/>
            <person name="Huptas C."/>
            <person name="Glueck C."/>
            <person name="Krewinkel M."/>
            <person name="Stoeckel M."/>
            <person name="Stressler T."/>
            <person name="Fischer L."/>
            <person name="Hinrichs J."/>
            <person name="Scherer S."/>
            <person name="Wenning M."/>
        </authorList>
    </citation>
    <scope>NUCLEOTIDE SEQUENCE [LARGE SCALE GENOMIC DNA]</scope>
    <source>
        <strain evidence="16 17">DSM 18862</strain>
    </source>
</reference>
<dbReference type="GO" id="GO:0006508">
    <property type="term" value="P:proteolysis"/>
    <property type="evidence" value="ECO:0007669"/>
    <property type="project" value="UniProtKB-KW"/>
</dbReference>
<dbReference type="SUPFAM" id="SSF51120">
    <property type="entry name" value="beta-Roll"/>
    <property type="match status" value="1"/>
</dbReference>
<dbReference type="Gene3D" id="2.150.10.10">
    <property type="entry name" value="Serralysin-like metalloprotease, C-terminal"/>
    <property type="match status" value="1"/>
</dbReference>
<feature type="compositionally biased region" description="Basic and acidic residues" evidence="14">
    <location>
        <begin position="53"/>
        <end position="63"/>
    </location>
</feature>
<keyword evidence="8" id="KW-0378">Hydrolase</keyword>
<evidence type="ECO:0000256" key="2">
    <source>
        <dbReference type="ARBA" id="ARBA00004613"/>
    </source>
</evidence>
<dbReference type="Gene3D" id="3.40.390.10">
    <property type="entry name" value="Collagenase (Catalytic Domain)"/>
    <property type="match status" value="1"/>
</dbReference>
<dbReference type="SMART" id="SM00235">
    <property type="entry name" value="ZnMc"/>
    <property type="match status" value="1"/>
</dbReference>
<dbReference type="Proteomes" id="UP000188559">
    <property type="component" value="Unassembled WGS sequence"/>
</dbReference>
<keyword evidence="7" id="KW-0677">Repeat</keyword>
<dbReference type="Pfam" id="PF08548">
    <property type="entry name" value="Peptidase_M10_C"/>
    <property type="match status" value="1"/>
</dbReference>
<evidence type="ECO:0000256" key="8">
    <source>
        <dbReference type="ARBA" id="ARBA00022801"/>
    </source>
</evidence>
<keyword evidence="9 13" id="KW-0862">Zinc</keyword>
<name>A0A1V2J3R2_PSEAZ</name>
<comment type="caution">
    <text evidence="16">The sequence shown here is derived from an EMBL/GenBank/DDBJ whole genome shotgun (WGS) entry which is preliminary data.</text>
</comment>
<evidence type="ECO:0000256" key="5">
    <source>
        <dbReference type="ARBA" id="ARBA00022670"/>
    </source>
</evidence>